<feature type="compositionally biased region" description="Basic and acidic residues" evidence="1">
    <location>
        <begin position="136"/>
        <end position="152"/>
    </location>
</feature>
<gene>
    <name evidence="2" type="ORF">ABWK59_30480</name>
</gene>
<evidence type="ECO:0000313" key="2">
    <source>
        <dbReference type="EMBL" id="XCM82936.1"/>
    </source>
</evidence>
<reference evidence="2" key="1">
    <citation type="submission" date="2024-06" db="EMBL/GenBank/DDBJ databases">
        <title>The genome sequences of Kitasatospora sp. strain HUAS MG31.</title>
        <authorList>
            <person name="Mo P."/>
        </authorList>
    </citation>
    <scope>NUCLEOTIDE SEQUENCE</scope>
    <source>
        <strain evidence="2">HUAS MG31</strain>
    </source>
</reference>
<evidence type="ECO:0000256" key="1">
    <source>
        <dbReference type="SAM" id="MobiDB-lite"/>
    </source>
</evidence>
<dbReference type="RefSeq" id="WP_354643871.1">
    <property type="nucleotide sequence ID" value="NZ_CP159872.1"/>
</dbReference>
<feature type="region of interest" description="Disordered" evidence="1">
    <location>
        <begin position="116"/>
        <end position="152"/>
    </location>
</feature>
<proteinExistence type="predicted"/>
<accession>A0AAU8K4G5</accession>
<dbReference type="EMBL" id="CP159872">
    <property type="protein sequence ID" value="XCM82936.1"/>
    <property type="molecule type" value="Genomic_DNA"/>
</dbReference>
<name>A0AAU8K4G5_9ACTN</name>
<dbReference type="AlphaFoldDB" id="A0AAU8K4G5"/>
<organism evidence="2">
    <name type="scientific">Kitasatospora camelliae</name>
    <dbReference type="NCBI Taxonomy" id="3156397"/>
    <lineage>
        <taxon>Bacteria</taxon>
        <taxon>Bacillati</taxon>
        <taxon>Actinomycetota</taxon>
        <taxon>Actinomycetes</taxon>
        <taxon>Kitasatosporales</taxon>
        <taxon>Streptomycetaceae</taxon>
        <taxon>Kitasatospora</taxon>
    </lineage>
</organism>
<dbReference type="KEGG" id="kcm:ABWK59_30480"/>
<sequence length="152" mass="16525">MSITRYYIESLAPTWLAADPGYRAALGEYLTACMDQNGWSIVDPPTVRPVEAAARMPVGMVLLQAECGVEEFDVDLDDDTTLNKGWLAAMADDGTAHVVPLDDVIEHDLDEDCPCGPAVRPEQRGDGSQGWVATHHSLDGREQREARGAAEE</sequence>
<protein>
    <submittedName>
        <fullName evidence="2">Uncharacterized protein</fullName>
    </submittedName>
</protein>